<feature type="transmembrane region" description="Helical" evidence="1">
    <location>
        <begin position="96"/>
        <end position="122"/>
    </location>
</feature>
<evidence type="ECO:0000313" key="3">
    <source>
        <dbReference type="Proteomes" id="UP000887013"/>
    </source>
</evidence>
<dbReference type="Proteomes" id="UP000887013">
    <property type="component" value="Unassembled WGS sequence"/>
</dbReference>
<reference evidence="2" key="1">
    <citation type="submission" date="2020-08" db="EMBL/GenBank/DDBJ databases">
        <title>Multicomponent nature underlies the extraordinary mechanical properties of spider dragline silk.</title>
        <authorList>
            <person name="Kono N."/>
            <person name="Nakamura H."/>
            <person name="Mori M."/>
            <person name="Yoshida Y."/>
            <person name="Ohtoshi R."/>
            <person name="Malay A.D."/>
            <person name="Moran D.A.P."/>
            <person name="Tomita M."/>
            <person name="Numata K."/>
            <person name="Arakawa K."/>
        </authorList>
    </citation>
    <scope>NUCLEOTIDE SEQUENCE</scope>
</reference>
<gene>
    <name evidence="2" type="ORF">NPIL_617871</name>
</gene>
<keyword evidence="1" id="KW-0472">Membrane</keyword>
<protein>
    <submittedName>
        <fullName evidence="2">Uncharacterized protein</fullName>
    </submittedName>
</protein>
<comment type="caution">
    <text evidence="2">The sequence shown here is derived from an EMBL/GenBank/DDBJ whole genome shotgun (WGS) entry which is preliminary data.</text>
</comment>
<proteinExistence type="predicted"/>
<keyword evidence="1" id="KW-0812">Transmembrane</keyword>
<keyword evidence="1" id="KW-1133">Transmembrane helix</keyword>
<evidence type="ECO:0000313" key="2">
    <source>
        <dbReference type="EMBL" id="GFS68468.1"/>
    </source>
</evidence>
<feature type="transmembrane region" description="Helical" evidence="1">
    <location>
        <begin position="46"/>
        <end position="66"/>
    </location>
</feature>
<dbReference type="EMBL" id="BMAW01000323">
    <property type="protein sequence ID" value="GFS68468.1"/>
    <property type="molecule type" value="Genomic_DNA"/>
</dbReference>
<keyword evidence="3" id="KW-1185">Reference proteome</keyword>
<feature type="non-terminal residue" evidence="2">
    <location>
        <position position="1"/>
    </location>
</feature>
<evidence type="ECO:0000256" key="1">
    <source>
        <dbReference type="SAM" id="Phobius"/>
    </source>
</evidence>
<organism evidence="2 3">
    <name type="scientific">Nephila pilipes</name>
    <name type="common">Giant wood spider</name>
    <name type="synonym">Nephila maculata</name>
    <dbReference type="NCBI Taxonomy" id="299642"/>
    <lineage>
        <taxon>Eukaryota</taxon>
        <taxon>Metazoa</taxon>
        <taxon>Ecdysozoa</taxon>
        <taxon>Arthropoda</taxon>
        <taxon>Chelicerata</taxon>
        <taxon>Arachnida</taxon>
        <taxon>Araneae</taxon>
        <taxon>Araneomorphae</taxon>
        <taxon>Entelegynae</taxon>
        <taxon>Araneoidea</taxon>
        <taxon>Nephilidae</taxon>
        <taxon>Nephila</taxon>
    </lineage>
</organism>
<sequence>MSDVDDFEKAERRSACAERAWKIELTQTPIMHFILQRRSLIQQKTIVLSVAFMMIVFLFVVFIYQITTTPKACSLKKWTRRNETATLTTLVPSQKIGLLCVHHIIVLSTDVISLIGMSVITLKYFSRFIKEMHQTAPP</sequence>
<dbReference type="AlphaFoldDB" id="A0A8X6MMU2"/>
<accession>A0A8X6MMU2</accession>
<name>A0A8X6MMU2_NEPPI</name>